<dbReference type="RefSeq" id="WP_184114249.1">
    <property type="nucleotide sequence ID" value="NZ_BNAJ01000009.1"/>
</dbReference>
<dbReference type="PROSITE" id="PS51273">
    <property type="entry name" value="GATASE_TYPE_1"/>
    <property type="match status" value="1"/>
</dbReference>
<reference evidence="2" key="4">
    <citation type="submission" date="2024-05" db="EMBL/GenBank/DDBJ databases">
        <authorList>
            <person name="Sun Q."/>
            <person name="Zhou Y."/>
        </authorList>
    </citation>
    <scope>NUCLEOTIDE SEQUENCE</scope>
    <source>
        <strain evidence="2">CGMCC 1.18437</strain>
    </source>
</reference>
<evidence type="ECO:0000313" key="2">
    <source>
        <dbReference type="EMBL" id="GHF54480.1"/>
    </source>
</evidence>
<dbReference type="GO" id="GO:0005829">
    <property type="term" value="C:cytosol"/>
    <property type="evidence" value="ECO:0007669"/>
    <property type="project" value="TreeGrafter"/>
</dbReference>
<protein>
    <submittedName>
        <fullName evidence="2">Gamma-glutamyl-gamma-aminobutyrate hydrolase</fullName>
    </submittedName>
    <submittedName>
        <fullName evidence="3">Putative glutamine amidotransferase</fullName>
    </submittedName>
</protein>
<dbReference type="SUPFAM" id="SSF52317">
    <property type="entry name" value="Class I glutamine amidotransferase-like"/>
    <property type="match status" value="1"/>
</dbReference>
<reference evidence="3 4" key="3">
    <citation type="submission" date="2020-08" db="EMBL/GenBank/DDBJ databases">
        <title>Genomic Encyclopedia of Type Strains, Phase IV (KMG-IV): sequencing the most valuable type-strain genomes for metagenomic binning, comparative biology and taxonomic classification.</title>
        <authorList>
            <person name="Goeker M."/>
        </authorList>
    </citation>
    <scope>NUCLEOTIDE SEQUENCE [LARGE SCALE GENOMIC DNA]</scope>
    <source>
        <strain evidence="3 4">DSM 27521</strain>
    </source>
</reference>
<sequence>MPARPLIGLSTSQPTEASGLGRRFSGTSQTYAEGLAAVGALPILLPPLPELAGDHARIVDAVLLTGGVDVHPRHFGAHPVRGLGEVDEGRDHYETELYRAARTLGKPVFGICRGVQMINVLEGGTLWQHLPDHAQFWVDHAQVARPPALGHEVTFVPGSTLHTTHGERALVNSYHHQGIDLLAPTLRAAAHAPDGLVEAVEGDGLVAVQWHPELLFAAHPHALGTFHAFMAKMHGRNAVQPTPAH</sequence>
<dbReference type="GO" id="GO:0016740">
    <property type="term" value="F:transferase activity"/>
    <property type="evidence" value="ECO:0007669"/>
    <property type="project" value="UniProtKB-KW"/>
</dbReference>
<comment type="caution">
    <text evidence="3">The sequence shown here is derived from an EMBL/GenBank/DDBJ whole genome shotgun (WGS) entry which is preliminary data.</text>
</comment>
<feature type="region of interest" description="Disordered" evidence="1">
    <location>
        <begin position="1"/>
        <end position="22"/>
    </location>
</feature>
<dbReference type="Gene3D" id="3.40.50.880">
    <property type="match status" value="1"/>
</dbReference>
<dbReference type="EMBL" id="BNAJ01000009">
    <property type="protein sequence ID" value="GHF54480.1"/>
    <property type="molecule type" value="Genomic_DNA"/>
</dbReference>
<evidence type="ECO:0000256" key="1">
    <source>
        <dbReference type="SAM" id="MobiDB-lite"/>
    </source>
</evidence>
<dbReference type="Proteomes" id="UP000619376">
    <property type="component" value="Unassembled WGS sequence"/>
</dbReference>
<name>A0A7W8KHP9_9DEIO</name>
<dbReference type="GO" id="GO:0033969">
    <property type="term" value="F:gamma-glutamyl-gamma-aminobutyrate hydrolase activity"/>
    <property type="evidence" value="ECO:0007669"/>
    <property type="project" value="TreeGrafter"/>
</dbReference>
<keyword evidence="2" id="KW-0378">Hydrolase</keyword>
<evidence type="ECO:0000313" key="4">
    <source>
        <dbReference type="Proteomes" id="UP000539473"/>
    </source>
</evidence>
<organism evidence="3 4">
    <name type="scientific">Deinococcus metalli</name>
    <dbReference type="NCBI Taxonomy" id="1141878"/>
    <lineage>
        <taxon>Bacteria</taxon>
        <taxon>Thermotogati</taxon>
        <taxon>Deinococcota</taxon>
        <taxon>Deinococci</taxon>
        <taxon>Deinococcales</taxon>
        <taxon>Deinococcaceae</taxon>
        <taxon>Deinococcus</taxon>
    </lineage>
</organism>
<evidence type="ECO:0000313" key="3">
    <source>
        <dbReference type="EMBL" id="MBB5378105.1"/>
    </source>
</evidence>
<proteinExistence type="predicted"/>
<dbReference type="Pfam" id="PF07722">
    <property type="entry name" value="Peptidase_C26"/>
    <property type="match status" value="1"/>
</dbReference>
<dbReference type="InterPro" id="IPR044668">
    <property type="entry name" value="PuuD-like"/>
</dbReference>
<gene>
    <name evidence="2" type="ORF">GCM10017781_33490</name>
    <name evidence="3" type="ORF">HNQ07_003606</name>
</gene>
<dbReference type="Proteomes" id="UP000539473">
    <property type="component" value="Unassembled WGS sequence"/>
</dbReference>
<dbReference type="CDD" id="cd01745">
    <property type="entry name" value="GATase1_2"/>
    <property type="match status" value="1"/>
</dbReference>
<dbReference type="InterPro" id="IPR029062">
    <property type="entry name" value="Class_I_gatase-like"/>
</dbReference>
<dbReference type="InterPro" id="IPR011697">
    <property type="entry name" value="Peptidase_C26"/>
</dbReference>
<keyword evidence="3" id="KW-0315">Glutamine amidotransferase</keyword>
<dbReference type="EMBL" id="JACHFK010000010">
    <property type="protein sequence ID" value="MBB5378105.1"/>
    <property type="molecule type" value="Genomic_DNA"/>
</dbReference>
<keyword evidence="5" id="KW-1185">Reference proteome</keyword>
<dbReference type="GO" id="GO:0006598">
    <property type="term" value="P:polyamine catabolic process"/>
    <property type="evidence" value="ECO:0007669"/>
    <property type="project" value="TreeGrafter"/>
</dbReference>
<dbReference type="PANTHER" id="PTHR43235">
    <property type="entry name" value="GLUTAMINE AMIDOTRANSFERASE PB2B2.05-RELATED"/>
    <property type="match status" value="1"/>
</dbReference>
<evidence type="ECO:0000313" key="5">
    <source>
        <dbReference type="Proteomes" id="UP000619376"/>
    </source>
</evidence>
<dbReference type="PANTHER" id="PTHR43235:SF1">
    <property type="entry name" value="GLUTAMINE AMIDOTRANSFERASE PB2B2.05-RELATED"/>
    <property type="match status" value="1"/>
</dbReference>
<reference evidence="2" key="1">
    <citation type="journal article" date="2014" name="Int. J. Syst. Evol. Microbiol.">
        <title>Complete genome of a new Firmicutes species belonging to the dominant human colonic microbiota ('Ruminococcus bicirculans') reveals two chromosomes and a selective capacity to utilize plant glucans.</title>
        <authorList>
            <consortium name="NISC Comparative Sequencing Program"/>
            <person name="Wegmann U."/>
            <person name="Louis P."/>
            <person name="Goesmann A."/>
            <person name="Henrissat B."/>
            <person name="Duncan S.H."/>
            <person name="Flint H.J."/>
        </authorList>
    </citation>
    <scope>NUCLEOTIDE SEQUENCE</scope>
    <source>
        <strain evidence="2">CGMCC 1.18437</strain>
    </source>
</reference>
<accession>A0A7W8KHP9</accession>
<dbReference type="AlphaFoldDB" id="A0A7W8KHP9"/>
<keyword evidence="3" id="KW-0808">Transferase</keyword>
<reference evidence="5" key="2">
    <citation type="journal article" date="2019" name="Int. J. Syst. Evol. Microbiol.">
        <title>The Global Catalogue of Microorganisms (GCM) 10K type strain sequencing project: providing services to taxonomists for standard genome sequencing and annotation.</title>
        <authorList>
            <consortium name="The Broad Institute Genomics Platform"/>
            <consortium name="The Broad Institute Genome Sequencing Center for Infectious Disease"/>
            <person name="Wu L."/>
            <person name="Ma J."/>
        </authorList>
    </citation>
    <scope>NUCLEOTIDE SEQUENCE [LARGE SCALE GENOMIC DNA]</scope>
    <source>
        <strain evidence="5">CGMCC 1.18437</strain>
    </source>
</reference>